<gene>
    <name evidence="1" type="ORF">LTS18_001399</name>
</gene>
<reference evidence="1" key="1">
    <citation type="submission" date="2024-09" db="EMBL/GenBank/DDBJ databases">
        <title>Black Yeasts Isolated from many extreme environments.</title>
        <authorList>
            <person name="Coleine C."/>
            <person name="Stajich J.E."/>
            <person name="Selbmann L."/>
        </authorList>
    </citation>
    <scope>NUCLEOTIDE SEQUENCE</scope>
    <source>
        <strain evidence="1">CCFEE 5737</strain>
    </source>
</reference>
<proteinExistence type="predicted"/>
<protein>
    <submittedName>
        <fullName evidence="1">Uncharacterized protein</fullName>
    </submittedName>
</protein>
<accession>A0ACC3CTH1</accession>
<evidence type="ECO:0000313" key="2">
    <source>
        <dbReference type="Proteomes" id="UP001186974"/>
    </source>
</evidence>
<name>A0ACC3CTH1_9PEZI</name>
<sequence length="170" mass="17936">MESSKPTDPTSDQASLGSVVQDGSTKNPEKQGTVTVQEVTTEADFEHHTSDFPSSALLVVYFHAPWAAPCKQMSTVLSTLATTYPATTPPSIAFLSLNAEELPEISEAYDVTAVPYIVLRKDGKTVETISGSDAAKVRTAIEAHAGKSGNPGKLGLPPAQQVTRPAQPID</sequence>
<keyword evidence="2" id="KW-1185">Reference proteome</keyword>
<dbReference type="Proteomes" id="UP001186974">
    <property type="component" value="Unassembled WGS sequence"/>
</dbReference>
<comment type="caution">
    <text evidence="1">The sequence shown here is derived from an EMBL/GenBank/DDBJ whole genome shotgun (WGS) entry which is preliminary data.</text>
</comment>
<evidence type="ECO:0000313" key="1">
    <source>
        <dbReference type="EMBL" id="KAK3044393.1"/>
    </source>
</evidence>
<dbReference type="EMBL" id="JAWDJW010012003">
    <property type="protein sequence ID" value="KAK3044393.1"/>
    <property type="molecule type" value="Genomic_DNA"/>
</dbReference>
<organism evidence="1 2">
    <name type="scientific">Coniosporium uncinatum</name>
    <dbReference type="NCBI Taxonomy" id="93489"/>
    <lineage>
        <taxon>Eukaryota</taxon>
        <taxon>Fungi</taxon>
        <taxon>Dikarya</taxon>
        <taxon>Ascomycota</taxon>
        <taxon>Pezizomycotina</taxon>
        <taxon>Dothideomycetes</taxon>
        <taxon>Dothideomycetes incertae sedis</taxon>
        <taxon>Coniosporium</taxon>
    </lineage>
</organism>
<feature type="non-terminal residue" evidence="1">
    <location>
        <position position="170"/>
    </location>
</feature>